<dbReference type="InterPro" id="IPR011006">
    <property type="entry name" value="CheY-like_superfamily"/>
</dbReference>
<dbReference type="KEGG" id="oai:OLEAN_C00080"/>
<evidence type="ECO:0000256" key="3">
    <source>
        <dbReference type="ARBA" id="ARBA00023015"/>
    </source>
</evidence>
<keyword evidence="10" id="KW-1185">Reference proteome</keyword>
<dbReference type="PANTHER" id="PTHR32071:SF57">
    <property type="entry name" value="C4-DICARBOXYLATE TRANSPORT TRANSCRIPTIONAL REGULATORY PROTEIN DCTD"/>
    <property type="match status" value="1"/>
</dbReference>
<dbReference type="SUPFAM" id="SSF46689">
    <property type="entry name" value="Homeodomain-like"/>
    <property type="match status" value="1"/>
</dbReference>
<feature type="modified residue" description="4-aspartylphosphate" evidence="6">
    <location>
        <position position="55"/>
    </location>
</feature>
<evidence type="ECO:0000313" key="9">
    <source>
        <dbReference type="EMBL" id="CCK74184.1"/>
    </source>
</evidence>
<dbReference type="InterPro" id="IPR002078">
    <property type="entry name" value="Sigma_54_int"/>
</dbReference>
<dbReference type="EMBL" id="FO203512">
    <property type="protein sequence ID" value="CCK74184.1"/>
    <property type="molecule type" value="Genomic_DNA"/>
</dbReference>
<dbReference type="SMART" id="SM00382">
    <property type="entry name" value="AAA"/>
    <property type="match status" value="1"/>
</dbReference>
<dbReference type="Pfam" id="PF02954">
    <property type="entry name" value="HTH_8"/>
    <property type="match status" value="1"/>
</dbReference>
<dbReference type="GO" id="GO:0006355">
    <property type="term" value="P:regulation of DNA-templated transcription"/>
    <property type="evidence" value="ECO:0007669"/>
    <property type="project" value="InterPro"/>
</dbReference>
<dbReference type="GO" id="GO:0005524">
    <property type="term" value="F:ATP binding"/>
    <property type="evidence" value="ECO:0007669"/>
    <property type="project" value="UniProtKB-KW"/>
</dbReference>
<dbReference type="Gene3D" id="3.40.50.300">
    <property type="entry name" value="P-loop containing nucleotide triphosphate hydrolases"/>
    <property type="match status" value="1"/>
</dbReference>
<dbReference type="InterPro" id="IPR025944">
    <property type="entry name" value="Sigma_54_int_dom_CS"/>
</dbReference>
<dbReference type="AlphaFoldDB" id="R4YPU8"/>
<evidence type="ECO:0000256" key="4">
    <source>
        <dbReference type="ARBA" id="ARBA00023125"/>
    </source>
</evidence>
<dbReference type="SUPFAM" id="SSF52172">
    <property type="entry name" value="CheY-like"/>
    <property type="match status" value="1"/>
</dbReference>
<reference evidence="9 10" key="1">
    <citation type="journal article" date="2013" name="Nat. Commun.">
        <title>Genome sequence and functional genomic analysis of the oil-degrading bacterium Oleispira antarctica.</title>
        <authorList>
            <person name="Kube M."/>
            <person name="Chernikova T.N."/>
            <person name="Al-Ramahi Y."/>
            <person name="Beloqui A."/>
            <person name="Lopez-Cortez N."/>
            <person name="Guazzaroni M.E."/>
            <person name="Heipieper H.J."/>
            <person name="Klages S."/>
            <person name="Kotsyurbenko O.R."/>
            <person name="Langer I."/>
            <person name="Nechitaylo T.Y."/>
            <person name="Lunsdorf H."/>
            <person name="Fernandez M."/>
            <person name="Juarez S."/>
            <person name="Ciordia S."/>
            <person name="Singer A."/>
            <person name="Kagan O."/>
            <person name="Egorova O."/>
            <person name="Petit P.A."/>
            <person name="Stogios P."/>
            <person name="Kim Y."/>
            <person name="Tchigvintsev A."/>
            <person name="Flick R."/>
            <person name="Denaro R."/>
            <person name="Genovese M."/>
            <person name="Albar J.P."/>
            <person name="Reva O.N."/>
            <person name="Martinez-Gomariz M."/>
            <person name="Tran H."/>
            <person name="Ferrer M."/>
            <person name="Savchenko A."/>
            <person name="Yakunin A.F."/>
            <person name="Yakimov M.M."/>
            <person name="Golyshina O.V."/>
            <person name="Reinhardt R."/>
            <person name="Golyshin P.N."/>
        </authorList>
    </citation>
    <scope>NUCLEOTIDE SEQUENCE [LARGE SCALE GENOMIC DNA]</scope>
</reference>
<dbReference type="SUPFAM" id="SSF52540">
    <property type="entry name" value="P-loop containing nucleoside triphosphate hydrolases"/>
    <property type="match status" value="1"/>
</dbReference>
<protein>
    <submittedName>
        <fullName evidence="9">Sigma-54 dependent DNA-binding response regulator</fullName>
    </submittedName>
</protein>
<dbReference type="OrthoDB" id="9804019at2"/>
<dbReference type="InterPro" id="IPR027417">
    <property type="entry name" value="P-loop_NTPase"/>
</dbReference>
<keyword evidence="6" id="KW-0597">Phosphoprotein</keyword>
<organism evidence="9 10">
    <name type="scientific">Oleispira antarctica RB-8</name>
    <dbReference type="NCBI Taxonomy" id="698738"/>
    <lineage>
        <taxon>Bacteria</taxon>
        <taxon>Pseudomonadati</taxon>
        <taxon>Pseudomonadota</taxon>
        <taxon>Gammaproteobacteria</taxon>
        <taxon>Oceanospirillales</taxon>
        <taxon>Oceanospirillaceae</taxon>
        <taxon>Oleispira</taxon>
    </lineage>
</organism>
<feature type="domain" description="Response regulatory" evidence="8">
    <location>
        <begin position="4"/>
        <end position="119"/>
    </location>
</feature>
<dbReference type="InterPro" id="IPR009057">
    <property type="entry name" value="Homeodomain-like_sf"/>
</dbReference>
<evidence type="ECO:0000256" key="2">
    <source>
        <dbReference type="ARBA" id="ARBA00022840"/>
    </source>
</evidence>
<feature type="domain" description="Sigma-54 factor interaction" evidence="7">
    <location>
        <begin position="144"/>
        <end position="374"/>
    </location>
</feature>
<proteinExistence type="predicted"/>
<dbReference type="GO" id="GO:0043565">
    <property type="term" value="F:sequence-specific DNA binding"/>
    <property type="evidence" value="ECO:0007669"/>
    <property type="project" value="InterPro"/>
</dbReference>
<keyword evidence="2" id="KW-0067">ATP-binding</keyword>
<dbReference type="CDD" id="cd00009">
    <property type="entry name" value="AAA"/>
    <property type="match status" value="1"/>
</dbReference>
<keyword evidence="5" id="KW-0804">Transcription</keyword>
<dbReference type="InterPro" id="IPR003593">
    <property type="entry name" value="AAA+_ATPase"/>
</dbReference>
<dbReference type="Pfam" id="PF25601">
    <property type="entry name" value="AAA_lid_14"/>
    <property type="match status" value="1"/>
</dbReference>
<dbReference type="Pfam" id="PF00158">
    <property type="entry name" value="Sigma54_activat"/>
    <property type="match status" value="1"/>
</dbReference>
<dbReference type="GO" id="GO:0000160">
    <property type="term" value="P:phosphorelay signal transduction system"/>
    <property type="evidence" value="ECO:0007669"/>
    <property type="project" value="InterPro"/>
</dbReference>
<evidence type="ECO:0000256" key="5">
    <source>
        <dbReference type="ARBA" id="ARBA00023163"/>
    </source>
</evidence>
<dbReference type="PROSITE" id="PS50045">
    <property type="entry name" value="SIGMA54_INTERACT_4"/>
    <property type="match status" value="1"/>
</dbReference>
<evidence type="ECO:0000259" key="8">
    <source>
        <dbReference type="PROSITE" id="PS50110"/>
    </source>
</evidence>
<dbReference type="InterPro" id="IPR002197">
    <property type="entry name" value="HTH_Fis"/>
</dbReference>
<name>R4YPU8_OLEAN</name>
<dbReference type="InterPro" id="IPR001789">
    <property type="entry name" value="Sig_transdc_resp-reg_receiver"/>
</dbReference>
<evidence type="ECO:0000256" key="6">
    <source>
        <dbReference type="PROSITE-ProRule" id="PRU00169"/>
    </source>
</evidence>
<dbReference type="PRINTS" id="PR01590">
    <property type="entry name" value="HTHFIS"/>
</dbReference>
<accession>R4YPU8</accession>
<dbReference type="PROSITE" id="PS00688">
    <property type="entry name" value="SIGMA54_INTERACT_3"/>
    <property type="match status" value="1"/>
</dbReference>
<dbReference type="PANTHER" id="PTHR32071">
    <property type="entry name" value="TRANSCRIPTIONAL REGULATORY PROTEIN"/>
    <property type="match status" value="1"/>
</dbReference>
<dbReference type="InterPro" id="IPR058031">
    <property type="entry name" value="AAA_lid_NorR"/>
</dbReference>
<evidence type="ECO:0000313" key="10">
    <source>
        <dbReference type="Proteomes" id="UP000032749"/>
    </source>
</evidence>
<dbReference type="HOGENOM" id="CLU_000445_0_6_6"/>
<dbReference type="Proteomes" id="UP000032749">
    <property type="component" value="Chromosome"/>
</dbReference>
<evidence type="ECO:0000259" key="7">
    <source>
        <dbReference type="PROSITE" id="PS50045"/>
    </source>
</evidence>
<dbReference type="FunFam" id="3.40.50.300:FF:000006">
    <property type="entry name" value="DNA-binding transcriptional regulator NtrC"/>
    <property type="match status" value="1"/>
</dbReference>
<dbReference type="PROSITE" id="PS50110">
    <property type="entry name" value="RESPONSE_REGULATORY"/>
    <property type="match status" value="1"/>
</dbReference>
<keyword evidence="3" id="KW-0805">Transcription regulation</keyword>
<dbReference type="STRING" id="698738.OLEAN_C00080"/>
<evidence type="ECO:0000256" key="1">
    <source>
        <dbReference type="ARBA" id="ARBA00022741"/>
    </source>
</evidence>
<dbReference type="PROSITE" id="PS00676">
    <property type="entry name" value="SIGMA54_INTERACT_2"/>
    <property type="match status" value="1"/>
</dbReference>
<keyword evidence="1" id="KW-0547">Nucleotide-binding</keyword>
<keyword evidence="4 9" id="KW-0238">DNA-binding</keyword>
<gene>
    <name evidence="9" type="ORF">OLEAN_C00080</name>
</gene>
<sequence>MNKRLLIIEDDVKNSESLAKHFTKKHWHVDIVDSLTLVKDHLMDDDFCPDVILADLDVSANEMFKNSDELQKVTNFSEWIFTHDPEKDINVDEIDDLAYDILEKPIKHSRLEVAVNRAHRLATINRRLIKSSNTKKQLYQVDSYLGQSEAAKHVRETLSVLAEAPISAVTIVGETGSGKGLAARIIHHCGLNSDGPLIELNCAALPKELLESQLFGHEKGAFTGANERFRGLFEQAHGGTLFLDEIGDMDLDLQAKLLKALEDKKARRIGGEREISFDVQIIAATGVDLGEAMHKGEFRDDLYHRLNVFCVSLPSLSQRKEDLVELVPNIIKEYNSKANKHVTVVTDEVWEQLFNYSWPGNIRELRNVIERSVLLSKDEVLPAKWLQLTETCDIQKEQSNRYQSKNSITIHLDGSMNLDEMDSFIIQTALEQNDYNVSQTSDILGTTRETLRYRIQKYNLKDKVS</sequence>
<dbReference type="Gene3D" id="1.10.8.60">
    <property type="match status" value="1"/>
</dbReference>
<dbReference type="InterPro" id="IPR025943">
    <property type="entry name" value="Sigma_54_int_dom_ATP-bd_2"/>
</dbReference>
<dbReference type="Gene3D" id="1.10.10.60">
    <property type="entry name" value="Homeodomain-like"/>
    <property type="match status" value="1"/>
</dbReference>
<dbReference type="Gene3D" id="3.40.50.2300">
    <property type="match status" value="1"/>
</dbReference>
<dbReference type="PATRIC" id="fig|698738.3.peg.8"/>